<feature type="compositionally biased region" description="Basic and acidic residues" evidence="1">
    <location>
        <begin position="667"/>
        <end position="681"/>
    </location>
</feature>
<keyword evidence="3" id="KW-1185">Reference proteome</keyword>
<dbReference type="OrthoDB" id="2747778at2759"/>
<gene>
    <name evidence="2" type="ORF">FISHEDRAFT_61066</name>
</gene>
<evidence type="ECO:0008006" key="4">
    <source>
        <dbReference type="Google" id="ProtNLM"/>
    </source>
</evidence>
<dbReference type="EMBL" id="KN882047">
    <property type="protein sequence ID" value="KIY45669.1"/>
    <property type="molecule type" value="Genomic_DNA"/>
</dbReference>
<name>A0A0D7A5K7_9AGAR</name>
<feature type="region of interest" description="Disordered" evidence="1">
    <location>
        <begin position="603"/>
        <end position="696"/>
    </location>
</feature>
<proteinExistence type="predicted"/>
<feature type="compositionally biased region" description="Acidic residues" evidence="1">
    <location>
        <begin position="273"/>
        <end position="291"/>
    </location>
</feature>
<feature type="region of interest" description="Disordered" evidence="1">
    <location>
        <begin position="1"/>
        <end position="86"/>
    </location>
</feature>
<feature type="region of interest" description="Disordered" evidence="1">
    <location>
        <begin position="257"/>
        <end position="306"/>
    </location>
</feature>
<reference evidence="2 3" key="1">
    <citation type="journal article" date="2015" name="Fungal Genet. Biol.">
        <title>Evolution of novel wood decay mechanisms in Agaricales revealed by the genome sequences of Fistulina hepatica and Cylindrobasidium torrendii.</title>
        <authorList>
            <person name="Floudas D."/>
            <person name="Held B.W."/>
            <person name="Riley R."/>
            <person name="Nagy L.G."/>
            <person name="Koehler G."/>
            <person name="Ransdell A.S."/>
            <person name="Younus H."/>
            <person name="Chow J."/>
            <person name="Chiniquy J."/>
            <person name="Lipzen A."/>
            <person name="Tritt A."/>
            <person name="Sun H."/>
            <person name="Haridas S."/>
            <person name="LaButti K."/>
            <person name="Ohm R.A."/>
            <person name="Kues U."/>
            <person name="Blanchette R.A."/>
            <person name="Grigoriev I.V."/>
            <person name="Minto R.E."/>
            <person name="Hibbett D.S."/>
        </authorList>
    </citation>
    <scope>NUCLEOTIDE SEQUENCE [LARGE SCALE GENOMIC DNA]</scope>
    <source>
        <strain evidence="2 3">ATCC 64428</strain>
    </source>
</reference>
<feature type="compositionally biased region" description="Low complexity" evidence="1">
    <location>
        <begin position="631"/>
        <end position="664"/>
    </location>
</feature>
<protein>
    <recommendedName>
        <fullName evidence="4">Fungal-type protein kinase domain-containing protein</fullName>
    </recommendedName>
</protein>
<accession>A0A0D7A5K7</accession>
<evidence type="ECO:0000256" key="1">
    <source>
        <dbReference type="SAM" id="MobiDB-lite"/>
    </source>
</evidence>
<organism evidence="2 3">
    <name type="scientific">Fistulina hepatica ATCC 64428</name>
    <dbReference type="NCBI Taxonomy" id="1128425"/>
    <lineage>
        <taxon>Eukaryota</taxon>
        <taxon>Fungi</taxon>
        <taxon>Dikarya</taxon>
        <taxon>Basidiomycota</taxon>
        <taxon>Agaricomycotina</taxon>
        <taxon>Agaricomycetes</taxon>
        <taxon>Agaricomycetidae</taxon>
        <taxon>Agaricales</taxon>
        <taxon>Fistulinaceae</taxon>
        <taxon>Fistulina</taxon>
    </lineage>
</organism>
<dbReference type="Proteomes" id="UP000054144">
    <property type="component" value="Unassembled WGS sequence"/>
</dbReference>
<feature type="compositionally biased region" description="Basic and acidic residues" evidence="1">
    <location>
        <begin position="77"/>
        <end position="86"/>
    </location>
</feature>
<feature type="compositionally biased region" description="Polar residues" evidence="1">
    <location>
        <begin position="1"/>
        <end position="30"/>
    </location>
</feature>
<dbReference type="AlphaFoldDB" id="A0A0D7A5K7"/>
<evidence type="ECO:0000313" key="2">
    <source>
        <dbReference type="EMBL" id="KIY45669.1"/>
    </source>
</evidence>
<sequence>MSDNLFLSDARANNSLSPSTRAASETTLADPSTPHASPPPKPATLRASFPQPPTTPKRTASRQSANINHNKTPTHRGTRDPDISQEPEEKAIARKFHVHEMSASIRGPLDPDVFTRFFVGDEDYYAGDSEIERRRKVHDLLRDISQGKSTIGAEKRQEKDIYPPIVLAYRELMPELYSRSMSSKLAMDCGPGRRYPDVATSAREPPRDLNEPILFSEIDLLTEAKLDRGDPFHDPLPDDEIQHDPFTSEFAEWLGESASLPVESSREASDANVEQDDYESEGRDDSEEQDDGATIGGDSLDADDAGTDQIDASCLRAESCSERLYHSNPNHLADIERIHAKLSDYNPLRPKEAANSKVASHVESVPTGDLLEGAKNDPPMLAPSLQEEVAILKVLEEKGVEHVPRYQYGGYVPVYDGARPVSRNQELFVGLSTFEQYRFVCTPLCRPLECADDVLQFARAIQDAFIAHMEAWEHPTNDASKQVLHRDVSDTNIQIGPDADAEFIKGCWRLTGGREKEHQINKPKGWLATLEISRFPAFGQWCWYQLKQKLEALGEDEQDRELEDPSGLGTHQKMKKLFEELVQSLEEPGMNAKFPPLPDQFAAQRKSERDRSKNIGVRRAKQSALEREQQKLAIQQEAQQHSSRAGSSQASTRHSASVSSSKRSSGQKRESGTLGEIEHSASKRRRSSAVTKGMDL</sequence>
<evidence type="ECO:0000313" key="3">
    <source>
        <dbReference type="Proteomes" id="UP000054144"/>
    </source>
</evidence>
<feature type="compositionally biased region" description="Polar residues" evidence="1">
    <location>
        <begin position="56"/>
        <end position="71"/>
    </location>
</feature>